<name>X0XV54_9ZZZZ</name>
<proteinExistence type="predicted"/>
<protein>
    <submittedName>
        <fullName evidence="1">Uncharacterized protein</fullName>
    </submittedName>
</protein>
<sequence length="250" mass="28117">LLVLTSGTDADRFLEEAASDPQHCLLAATFAECRGFDVIGDWFTPTSLTRLRTRLEGSYGRHWSAVVVYDHELRAGRLNSFGANIGDDLRRSSFLGAEDEIIDGDHANWSHLLYRGYLYFESRRVEATLGRQRIPWGVGRLWNPIDRFNAVPPLTLQPDQSAGVDAVDLRWLFDGFTFLEAVYAPERDGDDSSYALRLHGVLRDVDYSLVAGVFEEARTFGFDLAGNLADAAARLEVVYTDPERKVWPID</sequence>
<dbReference type="AlphaFoldDB" id="X0XV54"/>
<evidence type="ECO:0000313" key="1">
    <source>
        <dbReference type="EMBL" id="GAG39132.1"/>
    </source>
</evidence>
<accession>X0XV54</accession>
<comment type="caution">
    <text evidence="1">The sequence shown here is derived from an EMBL/GenBank/DDBJ whole genome shotgun (WGS) entry which is preliminary data.</text>
</comment>
<reference evidence="1" key="1">
    <citation type="journal article" date="2014" name="Front. Microbiol.">
        <title>High frequency of phylogenetically diverse reductive dehalogenase-homologous genes in deep subseafloor sedimentary metagenomes.</title>
        <authorList>
            <person name="Kawai M."/>
            <person name="Futagami T."/>
            <person name="Toyoda A."/>
            <person name="Takaki Y."/>
            <person name="Nishi S."/>
            <person name="Hori S."/>
            <person name="Arai W."/>
            <person name="Tsubouchi T."/>
            <person name="Morono Y."/>
            <person name="Uchiyama I."/>
            <person name="Ito T."/>
            <person name="Fujiyama A."/>
            <person name="Inagaki F."/>
            <person name="Takami H."/>
        </authorList>
    </citation>
    <scope>NUCLEOTIDE SEQUENCE</scope>
    <source>
        <strain evidence="1">Expedition CK06-06</strain>
    </source>
</reference>
<dbReference type="EMBL" id="BARS01043388">
    <property type="protein sequence ID" value="GAG39132.1"/>
    <property type="molecule type" value="Genomic_DNA"/>
</dbReference>
<feature type="non-terminal residue" evidence="1">
    <location>
        <position position="1"/>
    </location>
</feature>
<organism evidence="1">
    <name type="scientific">marine sediment metagenome</name>
    <dbReference type="NCBI Taxonomy" id="412755"/>
    <lineage>
        <taxon>unclassified sequences</taxon>
        <taxon>metagenomes</taxon>
        <taxon>ecological metagenomes</taxon>
    </lineage>
</organism>
<feature type="non-terminal residue" evidence="1">
    <location>
        <position position="250"/>
    </location>
</feature>
<gene>
    <name evidence="1" type="ORF">S01H1_65696</name>
</gene>